<keyword evidence="8" id="KW-1185">Reference proteome</keyword>
<dbReference type="Proteomes" id="UP001185092">
    <property type="component" value="Unassembled WGS sequence"/>
</dbReference>
<dbReference type="InterPro" id="IPR051013">
    <property type="entry name" value="MBL_superfamily_lactonases"/>
</dbReference>
<dbReference type="PANTHER" id="PTHR42978">
    <property type="entry name" value="QUORUM-QUENCHING LACTONASE YTNP-RELATED-RELATED"/>
    <property type="match status" value="1"/>
</dbReference>
<dbReference type="PANTHER" id="PTHR42978:SF2">
    <property type="entry name" value="102 KBASES UNSTABLE REGION: FROM 1 TO 119443"/>
    <property type="match status" value="1"/>
</dbReference>
<gene>
    <name evidence="7" type="ORF">HNQ88_004690</name>
</gene>
<dbReference type="Gene3D" id="3.60.15.10">
    <property type="entry name" value="Ribonuclease Z/Hydroxyacylglutathione hydrolase-like"/>
    <property type="match status" value="1"/>
</dbReference>
<evidence type="ECO:0000256" key="1">
    <source>
        <dbReference type="ARBA" id="ARBA00001947"/>
    </source>
</evidence>
<dbReference type="Pfam" id="PF00753">
    <property type="entry name" value="Lactamase_B"/>
    <property type="match status" value="1"/>
</dbReference>
<evidence type="ECO:0000259" key="6">
    <source>
        <dbReference type="SMART" id="SM00849"/>
    </source>
</evidence>
<evidence type="ECO:0000256" key="2">
    <source>
        <dbReference type="ARBA" id="ARBA00007749"/>
    </source>
</evidence>
<keyword evidence="5" id="KW-0862">Zinc</keyword>
<dbReference type="AlphaFoldDB" id="A0AAE4BVB9"/>
<comment type="caution">
    <text evidence="7">The sequence shown here is derived from an EMBL/GenBank/DDBJ whole genome shotgun (WGS) entry which is preliminary data.</text>
</comment>
<comment type="cofactor">
    <cofactor evidence="1">
        <name>Zn(2+)</name>
        <dbReference type="ChEBI" id="CHEBI:29105"/>
    </cofactor>
</comment>
<feature type="domain" description="Metallo-beta-lactamase" evidence="6">
    <location>
        <begin position="93"/>
        <end position="294"/>
    </location>
</feature>
<name>A0AAE4BVB9_9BACT</name>
<dbReference type="GO" id="GO:0046872">
    <property type="term" value="F:metal ion binding"/>
    <property type="evidence" value="ECO:0007669"/>
    <property type="project" value="UniProtKB-KW"/>
</dbReference>
<sequence>MNRKDFIKISSILGLSSTSIPNAIFGGDSEDREFYASKNNGIFNPDLYRIRQLSTAIPGELPKQINVLKVADALRKASIVLKGGDPHRIITLARTAYQIQYPKGSIMLDSGMDLETHREFTGEDKYFYNDNFQEVNKALLKANMIIFSHYHADHVAGVVRSPHFDTLAPKTWASKSTADMMYLSPHKPSVNISQENVNKFIIGDFANYYPLAPGIVAFKAPGHTPDSKMFYLRLQNGKEFIHSIDSGWTMENIRNHQLKNAPWVIENADQLIAQYDWLNRLMESEKNITILCSHDNEQYEEFRRKKILGSSFV</sequence>
<dbReference type="InterPro" id="IPR001279">
    <property type="entry name" value="Metallo-B-lactamas"/>
</dbReference>
<dbReference type="SMART" id="SM00849">
    <property type="entry name" value="Lactamase_B"/>
    <property type="match status" value="1"/>
</dbReference>
<evidence type="ECO:0000256" key="4">
    <source>
        <dbReference type="ARBA" id="ARBA00022801"/>
    </source>
</evidence>
<proteinExistence type="inferred from homology"/>
<organism evidence="7 8">
    <name type="scientific">Aureibacter tunicatorum</name>
    <dbReference type="NCBI Taxonomy" id="866807"/>
    <lineage>
        <taxon>Bacteria</taxon>
        <taxon>Pseudomonadati</taxon>
        <taxon>Bacteroidota</taxon>
        <taxon>Cytophagia</taxon>
        <taxon>Cytophagales</taxon>
        <taxon>Persicobacteraceae</taxon>
        <taxon>Aureibacter</taxon>
    </lineage>
</organism>
<dbReference type="GO" id="GO:0016787">
    <property type="term" value="F:hydrolase activity"/>
    <property type="evidence" value="ECO:0007669"/>
    <property type="project" value="UniProtKB-KW"/>
</dbReference>
<protein>
    <submittedName>
        <fullName evidence="7">Glyoxylase-like metal-dependent hydrolase (Beta-lactamase superfamily II)</fullName>
    </submittedName>
</protein>
<reference evidence="7" key="1">
    <citation type="submission" date="2023-07" db="EMBL/GenBank/DDBJ databases">
        <title>Genomic Encyclopedia of Type Strains, Phase IV (KMG-IV): sequencing the most valuable type-strain genomes for metagenomic binning, comparative biology and taxonomic classification.</title>
        <authorList>
            <person name="Goeker M."/>
        </authorList>
    </citation>
    <scope>NUCLEOTIDE SEQUENCE</scope>
    <source>
        <strain evidence="7">DSM 26174</strain>
    </source>
</reference>
<dbReference type="InterPro" id="IPR036866">
    <property type="entry name" value="RibonucZ/Hydroxyglut_hydro"/>
</dbReference>
<keyword evidence="4 7" id="KW-0378">Hydrolase</keyword>
<dbReference type="EMBL" id="JAVDQD010000009">
    <property type="protein sequence ID" value="MDR6241603.1"/>
    <property type="molecule type" value="Genomic_DNA"/>
</dbReference>
<evidence type="ECO:0000256" key="5">
    <source>
        <dbReference type="ARBA" id="ARBA00022833"/>
    </source>
</evidence>
<evidence type="ECO:0000313" key="7">
    <source>
        <dbReference type="EMBL" id="MDR6241603.1"/>
    </source>
</evidence>
<dbReference type="RefSeq" id="WP_309942528.1">
    <property type="nucleotide sequence ID" value="NZ_AP025307.1"/>
</dbReference>
<dbReference type="SUPFAM" id="SSF56281">
    <property type="entry name" value="Metallo-hydrolase/oxidoreductase"/>
    <property type="match status" value="1"/>
</dbReference>
<evidence type="ECO:0000313" key="8">
    <source>
        <dbReference type="Proteomes" id="UP001185092"/>
    </source>
</evidence>
<comment type="similarity">
    <text evidence="2">Belongs to the metallo-beta-lactamase superfamily.</text>
</comment>
<keyword evidence="3" id="KW-0479">Metal-binding</keyword>
<accession>A0AAE4BVB9</accession>
<evidence type="ECO:0000256" key="3">
    <source>
        <dbReference type="ARBA" id="ARBA00022723"/>
    </source>
</evidence>